<keyword evidence="1 5" id="KW-0489">Methyltransferase</keyword>
<dbReference type="Gene3D" id="1.10.8.10">
    <property type="entry name" value="DNA helicase RuvA subunit, C-terminal domain"/>
    <property type="match status" value="1"/>
</dbReference>
<accession>Q5P7G8</accession>
<reference evidence="8 9" key="1">
    <citation type="journal article" date="2005" name="Arch. Microbiol.">
        <title>The genome sequence of an anaerobic aromatic-degrading denitrifying bacterium, strain EbN1.</title>
        <authorList>
            <person name="Rabus R."/>
            <person name="Kube M."/>
            <person name="Heider J."/>
            <person name="Beck A."/>
            <person name="Heitmann K."/>
            <person name="Widdel F."/>
            <person name="Reinhardt R."/>
        </authorList>
    </citation>
    <scope>NUCLEOTIDE SEQUENCE [LARGE SCALE GENOMIC DNA]</scope>
    <source>
        <strain evidence="8 9">EbN1</strain>
    </source>
</reference>
<keyword evidence="2 5" id="KW-0808">Transferase</keyword>
<dbReference type="PROSITE" id="PS00092">
    <property type="entry name" value="N6_MTASE"/>
    <property type="match status" value="1"/>
</dbReference>
<evidence type="ECO:0000259" key="7">
    <source>
        <dbReference type="Pfam" id="PF17827"/>
    </source>
</evidence>
<evidence type="ECO:0000313" key="8">
    <source>
        <dbReference type="EMBL" id="CAI06743.1"/>
    </source>
</evidence>
<gene>
    <name evidence="8" type="primary">hemK</name>
    <name evidence="5" type="synonym">prmC</name>
    <name evidence="8" type="ORF">ebA1176</name>
</gene>
<feature type="binding site" evidence="5">
    <location>
        <position position="143"/>
    </location>
    <ligand>
        <name>S-adenosyl-L-methionine</name>
        <dbReference type="ChEBI" id="CHEBI:59789"/>
    </ligand>
</feature>
<dbReference type="CDD" id="cd02440">
    <property type="entry name" value="AdoMet_MTases"/>
    <property type="match status" value="1"/>
</dbReference>
<proteinExistence type="inferred from homology"/>
<dbReference type="Proteomes" id="UP000006552">
    <property type="component" value="Chromosome"/>
</dbReference>
<dbReference type="InterPro" id="IPR007848">
    <property type="entry name" value="Small_mtfrase_dom"/>
</dbReference>
<organism evidence="8 9">
    <name type="scientific">Aromatoleum aromaticum (strain DSM 19018 / LMG 30748 / EbN1)</name>
    <name type="common">Azoarcus sp. (strain EbN1)</name>
    <dbReference type="NCBI Taxonomy" id="76114"/>
    <lineage>
        <taxon>Bacteria</taxon>
        <taxon>Pseudomonadati</taxon>
        <taxon>Pseudomonadota</taxon>
        <taxon>Betaproteobacteria</taxon>
        <taxon>Rhodocyclales</taxon>
        <taxon>Rhodocyclaceae</taxon>
        <taxon>Aromatoleum</taxon>
    </lineage>
</organism>
<dbReference type="InterPro" id="IPR029063">
    <property type="entry name" value="SAM-dependent_MTases_sf"/>
</dbReference>
<feature type="domain" description="Release factor glutamine methyltransferase N-terminal" evidence="7">
    <location>
        <begin position="21"/>
        <end position="75"/>
    </location>
</feature>
<dbReference type="SUPFAM" id="SSF53335">
    <property type="entry name" value="S-adenosyl-L-methionine-dependent methyltransferases"/>
    <property type="match status" value="1"/>
</dbReference>
<evidence type="ECO:0000259" key="6">
    <source>
        <dbReference type="Pfam" id="PF05175"/>
    </source>
</evidence>
<feature type="binding site" evidence="5">
    <location>
        <position position="185"/>
    </location>
    <ligand>
        <name>S-adenosyl-L-methionine</name>
        <dbReference type="ChEBI" id="CHEBI:59789"/>
    </ligand>
</feature>
<name>Q5P7G8_AROAE</name>
<comment type="catalytic activity">
    <reaction evidence="4 5">
        <text>L-glutaminyl-[peptide chain release factor] + S-adenosyl-L-methionine = N(5)-methyl-L-glutaminyl-[peptide chain release factor] + S-adenosyl-L-homocysteine + H(+)</text>
        <dbReference type="Rhea" id="RHEA:42896"/>
        <dbReference type="Rhea" id="RHEA-COMP:10271"/>
        <dbReference type="Rhea" id="RHEA-COMP:10272"/>
        <dbReference type="ChEBI" id="CHEBI:15378"/>
        <dbReference type="ChEBI" id="CHEBI:30011"/>
        <dbReference type="ChEBI" id="CHEBI:57856"/>
        <dbReference type="ChEBI" id="CHEBI:59789"/>
        <dbReference type="ChEBI" id="CHEBI:61891"/>
        <dbReference type="EC" id="2.1.1.297"/>
    </reaction>
</comment>
<dbReference type="PANTHER" id="PTHR18895:SF74">
    <property type="entry name" value="MTRF1L RELEASE FACTOR GLUTAMINE METHYLTRANSFERASE"/>
    <property type="match status" value="1"/>
</dbReference>
<dbReference type="Pfam" id="PF17827">
    <property type="entry name" value="PrmC_N"/>
    <property type="match status" value="1"/>
</dbReference>
<feature type="binding site" evidence="5">
    <location>
        <begin position="120"/>
        <end position="124"/>
    </location>
    <ligand>
        <name>S-adenosyl-L-methionine</name>
        <dbReference type="ChEBI" id="CHEBI:59789"/>
    </ligand>
</feature>
<keyword evidence="3 5" id="KW-0949">S-adenosyl-L-methionine</keyword>
<evidence type="ECO:0000313" key="9">
    <source>
        <dbReference type="Proteomes" id="UP000006552"/>
    </source>
</evidence>
<dbReference type="HAMAP" id="MF_02126">
    <property type="entry name" value="RF_methyltr_PrmC"/>
    <property type="match status" value="1"/>
</dbReference>
<evidence type="ECO:0000256" key="2">
    <source>
        <dbReference type="ARBA" id="ARBA00022679"/>
    </source>
</evidence>
<dbReference type="GO" id="GO:0032259">
    <property type="term" value="P:methylation"/>
    <property type="evidence" value="ECO:0007669"/>
    <property type="project" value="UniProtKB-KW"/>
</dbReference>
<dbReference type="HOGENOM" id="CLU_018398_3_1_4"/>
<dbReference type="eggNOG" id="COG2890">
    <property type="taxonomic scope" value="Bacteria"/>
</dbReference>
<feature type="domain" description="Methyltransferase small" evidence="6">
    <location>
        <begin position="103"/>
        <end position="192"/>
    </location>
</feature>
<dbReference type="NCBIfam" id="TIGR03534">
    <property type="entry name" value="RF_mod_PrmC"/>
    <property type="match status" value="1"/>
</dbReference>
<sequence length="280" mass="30205">MKMAEATPHIGGALNWARARIAVVDARILLRHVLQCSAARLAAYPEARLEAPEWAEFRSLVERREAGEPVAYLTGEREFFGHPFIVTPAVLIPRPDTELLVELALAHFGDKPHTRVLDLGTGSGALAISLALELPQADVVAVDRSREALWVAMANAARLRASISFVLGDWFSSLGDDHYQLIVANPPYIAAADPHLDEGDVRFEPSTALVAGPDGLDDLAAIAAQAPRHLEPGGWLFMEHGFDQAAAVRGLLTDGGFSSIASWKDLAGIERVSGGQWRGR</sequence>
<feature type="binding site" evidence="5">
    <location>
        <position position="170"/>
    </location>
    <ligand>
        <name>S-adenosyl-L-methionine</name>
        <dbReference type="ChEBI" id="CHEBI:59789"/>
    </ligand>
</feature>
<evidence type="ECO:0000256" key="4">
    <source>
        <dbReference type="ARBA" id="ARBA00048391"/>
    </source>
</evidence>
<dbReference type="Pfam" id="PF05175">
    <property type="entry name" value="MTS"/>
    <property type="match status" value="1"/>
</dbReference>
<protein>
    <recommendedName>
        <fullName evidence="5">Release factor glutamine methyltransferase</fullName>
        <shortName evidence="5">RF MTase</shortName>
        <ecNumber evidence="5">2.1.1.297</ecNumber>
    </recommendedName>
    <alternativeName>
        <fullName evidence="5">N5-glutamine methyltransferase PrmC</fullName>
    </alternativeName>
    <alternativeName>
        <fullName evidence="5">Protein-(glutamine-N5) MTase PrmC</fullName>
    </alternativeName>
    <alternativeName>
        <fullName evidence="5">Protein-glutamine N-methyltransferase PrmC</fullName>
    </alternativeName>
</protein>
<dbReference type="InterPro" id="IPR019874">
    <property type="entry name" value="RF_methyltr_PrmC"/>
</dbReference>
<dbReference type="GO" id="GO:0102559">
    <property type="term" value="F:peptide chain release factor N(5)-glutamine methyltransferase activity"/>
    <property type="evidence" value="ECO:0007669"/>
    <property type="project" value="UniProtKB-EC"/>
</dbReference>
<dbReference type="InterPro" id="IPR040758">
    <property type="entry name" value="PrmC_N"/>
</dbReference>
<evidence type="ECO:0000256" key="1">
    <source>
        <dbReference type="ARBA" id="ARBA00022603"/>
    </source>
</evidence>
<dbReference type="AlphaFoldDB" id="Q5P7G8"/>
<evidence type="ECO:0000256" key="3">
    <source>
        <dbReference type="ARBA" id="ARBA00022691"/>
    </source>
</evidence>
<dbReference type="InterPro" id="IPR004556">
    <property type="entry name" value="HemK-like"/>
</dbReference>
<comment type="function">
    <text evidence="5">Methylates the class 1 translation termination release factors RF1/PrfA and RF2/PrfB on the glutamine residue of the universally conserved GGQ motif.</text>
</comment>
<dbReference type="PANTHER" id="PTHR18895">
    <property type="entry name" value="HEMK METHYLTRANSFERASE"/>
    <property type="match status" value="1"/>
</dbReference>
<dbReference type="EC" id="2.1.1.297" evidence="5"/>
<dbReference type="GO" id="GO:0003676">
    <property type="term" value="F:nucleic acid binding"/>
    <property type="evidence" value="ECO:0007669"/>
    <property type="project" value="InterPro"/>
</dbReference>
<dbReference type="EMBL" id="CR555306">
    <property type="protein sequence ID" value="CAI06743.1"/>
    <property type="molecule type" value="Genomic_DNA"/>
</dbReference>
<dbReference type="InterPro" id="IPR050320">
    <property type="entry name" value="N5-glutamine_MTase"/>
</dbReference>
<dbReference type="InterPro" id="IPR002052">
    <property type="entry name" value="DNA_methylase_N6_adenine_CS"/>
</dbReference>
<evidence type="ECO:0000256" key="5">
    <source>
        <dbReference type="HAMAP-Rule" id="MF_02126"/>
    </source>
</evidence>
<dbReference type="KEGG" id="eba:ebA1176"/>
<dbReference type="FunFam" id="3.40.50.150:FF:000053">
    <property type="entry name" value="Release factor glutamine methyltransferase"/>
    <property type="match status" value="1"/>
</dbReference>
<dbReference type="STRING" id="76114.ebA1176"/>
<dbReference type="NCBIfam" id="TIGR00536">
    <property type="entry name" value="hemK_fam"/>
    <property type="match status" value="1"/>
</dbReference>
<keyword evidence="9" id="KW-1185">Reference proteome</keyword>
<feature type="binding site" evidence="5">
    <location>
        <begin position="185"/>
        <end position="188"/>
    </location>
    <ligand>
        <name>substrate</name>
    </ligand>
</feature>
<comment type="similarity">
    <text evidence="5">Belongs to the protein N5-glutamine methyltransferase family. PrmC subfamily.</text>
</comment>
<dbReference type="Gene3D" id="3.40.50.150">
    <property type="entry name" value="Vaccinia Virus protein VP39"/>
    <property type="match status" value="1"/>
</dbReference>